<proteinExistence type="predicted"/>
<name>A0A1M7P0R7_9ACTN</name>
<sequence>MQKDLIHNDPLTDEEENRSVSVGVTVRISVAQPDDQPEI</sequence>
<dbReference type="EMBL" id="FRBI01000020">
    <property type="protein sequence ID" value="SHN10024.1"/>
    <property type="molecule type" value="Genomic_DNA"/>
</dbReference>
<reference evidence="2 3" key="1">
    <citation type="submission" date="2016-11" db="EMBL/GenBank/DDBJ databases">
        <authorList>
            <person name="Jaros S."/>
            <person name="Januszkiewicz K."/>
            <person name="Wedrychowicz H."/>
        </authorList>
    </citation>
    <scope>NUCLEOTIDE SEQUENCE [LARGE SCALE GENOMIC DNA]</scope>
    <source>
        <strain evidence="2 3">CGMCC 4.2025</strain>
    </source>
</reference>
<keyword evidence="3" id="KW-1185">Reference proteome</keyword>
<protein>
    <submittedName>
        <fullName evidence="2">Uncharacterized protein</fullName>
    </submittedName>
</protein>
<evidence type="ECO:0000256" key="1">
    <source>
        <dbReference type="SAM" id="MobiDB-lite"/>
    </source>
</evidence>
<dbReference type="AlphaFoldDB" id="A0A1M7P0R7"/>
<gene>
    <name evidence="2" type="ORF">SAMN05216499_12097</name>
</gene>
<accession>A0A1M7P0R7</accession>
<dbReference type="STRING" id="310782.SAMN05216499_12097"/>
<organism evidence="2 3">
    <name type="scientific">Actinacidiphila paucisporea</name>
    <dbReference type="NCBI Taxonomy" id="310782"/>
    <lineage>
        <taxon>Bacteria</taxon>
        <taxon>Bacillati</taxon>
        <taxon>Actinomycetota</taxon>
        <taxon>Actinomycetes</taxon>
        <taxon>Kitasatosporales</taxon>
        <taxon>Streptomycetaceae</taxon>
        <taxon>Actinacidiphila</taxon>
    </lineage>
</organism>
<feature type="region of interest" description="Disordered" evidence="1">
    <location>
        <begin position="1"/>
        <end position="22"/>
    </location>
</feature>
<evidence type="ECO:0000313" key="3">
    <source>
        <dbReference type="Proteomes" id="UP000184111"/>
    </source>
</evidence>
<evidence type="ECO:0000313" key="2">
    <source>
        <dbReference type="EMBL" id="SHN10024.1"/>
    </source>
</evidence>
<dbReference type="Proteomes" id="UP000184111">
    <property type="component" value="Unassembled WGS sequence"/>
</dbReference>